<dbReference type="Proteomes" id="UP001157502">
    <property type="component" value="Chromosome 24"/>
</dbReference>
<protein>
    <submittedName>
        <fullName evidence="1">Uncharacterized protein</fullName>
    </submittedName>
</protein>
<name>A0ACC2FQ04_DALPE</name>
<evidence type="ECO:0000313" key="1">
    <source>
        <dbReference type="EMBL" id="KAJ7993393.1"/>
    </source>
</evidence>
<sequence length="343" mass="39325">MYQGGRRSGRHLNNQEHLALHPNPPRRQFIRQGRGITGGSSNRARRSRGTCANYQGGTQEILTFKRRMSNLIVTSLQPLSILEDTGFKAFVNSMKFNINPNETYSIQQELFRMYTETKQKVKQFLAEADDIVLTSEMWELRPEESYITVTSHVIDQQWKLRSYVLETTNVMGGLDHKADMAKQLLRIANNWEIKPKIHAVVTNTVEAKKEVSQTGWTYIPCFAHTLDLVFEDVVKQDPSLKEVLSKCQKLVRFFHIDIEARQKIEFAQNEKMPHLSPIQSVGDGWISSYNMLKRLGDQYKAINKISGGCVRELNSQPCHCEHRGPVTEPKANRTAFETLQCLA</sequence>
<evidence type="ECO:0000313" key="2">
    <source>
        <dbReference type="Proteomes" id="UP001157502"/>
    </source>
</evidence>
<accession>A0ACC2FQ04</accession>
<dbReference type="EMBL" id="CM055751">
    <property type="protein sequence ID" value="KAJ7993393.1"/>
    <property type="molecule type" value="Genomic_DNA"/>
</dbReference>
<organism evidence="1 2">
    <name type="scientific">Dallia pectoralis</name>
    <name type="common">Alaska blackfish</name>
    <dbReference type="NCBI Taxonomy" id="75939"/>
    <lineage>
        <taxon>Eukaryota</taxon>
        <taxon>Metazoa</taxon>
        <taxon>Chordata</taxon>
        <taxon>Craniata</taxon>
        <taxon>Vertebrata</taxon>
        <taxon>Euteleostomi</taxon>
        <taxon>Actinopterygii</taxon>
        <taxon>Neopterygii</taxon>
        <taxon>Teleostei</taxon>
        <taxon>Protacanthopterygii</taxon>
        <taxon>Esociformes</taxon>
        <taxon>Umbridae</taxon>
        <taxon>Dallia</taxon>
    </lineage>
</organism>
<comment type="caution">
    <text evidence="1">The sequence shown here is derived from an EMBL/GenBank/DDBJ whole genome shotgun (WGS) entry which is preliminary data.</text>
</comment>
<proteinExistence type="predicted"/>
<reference evidence="1" key="1">
    <citation type="submission" date="2021-05" db="EMBL/GenBank/DDBJ databases">
        <authorList>
            <person name="Pan Q."/>
            <person name="Jouanno E."/>
            <person name="Zahm M."/>
            <person name="Klopp C."/>
            <person name="Cabau C."/>
            <person name="Louis A."/>
            <person name="Berthelot C."/>
            <person name="Parey E."/>
            <person name="Roest Crollius H."/>
            <person name="Montfort J."/>
            <person name="Robinson-Rechavi M."/>
            <person name="Bouchez O."/>
            <person name="Lampietro C."/>
            <person name="Lopez Roques C."/>
            <person name="Donnadieu C."/>
            <person name="Postlethwait J."/>
            <person name="Bobe J."/>
            <person name="Dillon D."/>
            <person name="Chandos A."/>
            <person name="von Hippel F."/>
            <person name="Guiguen Y."/>
        </authorList>
    </citation>
    <scope>NUCLEOTIDE SEQUENCE</scope>
    <source>
        <strain evidence="1">YG-Jan2019</strain>
    </source>
</reference>
<gene>
    <name evidence="1" type="ORF">DPEC_G00271950</name>
</gene>
<keyword evidence="2" id="KW-1185">Reference proteome</keyword>